<protein>
    <recommendedName>
        <fullName evidence="9">Glucanase</fullName>
        <ecNumber evidence="9">3.2.1.-</ecNumber>
    </recommendedName>
</protein>
<evidence type="ECO:0000313" key="11">
    <source>
        <dbReference type="EMBL" id="KAK3319864.1"/>
    </source>
</evidence>
<evidence type="ECO:0000256" key="1">
    <source>
        <dbReference type="ARBA" id="ARBA00000966"/>
    </source>
</evidence>
<dbReference type="CDD" id="cd07999">
    <property type="entry name" value="GH7_CBH_EG"/>
    <property type="match status" value="1"/>
</dbReference>
<dbReference type="GO" id="GO:0030245">
    <property type="term" value="P:cellulose catabolic process"/>
    <property type="evidence" value="ECO:0007669"/>
    <property type="project" value="UniProtKB-KW"/>
</dbReference>
<comment type="similarity">
    <text evidence="2 9">Belongs to the glycosyl hydrolase 7 (cellulase C) family.</text>
</comment>
<comment type="caution">
    <text evidence="11">The sequence shown here is derived from an EMBL/GenBank/DDBJ whole genome shotgun (WGS) entry which is preliminary data.</text>
</comment>
<dbReference type="GO" id="GO:0008810">
    <property type="term" value="F:cellulase activity"/>
    <property type="evidence" value="ECO:0007669"/>
    <property type="project" value="UniProtKB-EC"/>
</dbReference>
<reference evidence="11" key="2">
    <citation type="submission" date="2023-06" db="EMBL/GenBank/DDBJ databases">
        <authorList>
            <consortium name="Lawrence Berkeley National Laboratory"/>
            <person name="Haridas S."/>
            <person name="Hensen N."/>
            <person name="Bonometti L."/>
            <person name="Westerberg I."/>
            <person name="Brannstrom I.O."/>
            <person name="Guillou S."/>
            <person name="Cros-Aarteil S."/>
            <person name="Calhoun S."/>
            <person name="Kuo A."/>
            <person name="Mondo S."/>
            <person name="Pangilinan J."/>
            <person name="Riley R."/>
            <person name="Labutti K."/>
            <person name="Andreopoulos B."/>
            <person name="Lipzen A."/>
            <person name="Chen C."/>
            <person name="Yanf M."/>
            <person name="Daum C."/>
            <person name="Ng V."/>
            <person name="Clum A."/>
            <person name="Steindorff A."/>
            <person name="Ohm R."/>
            <person name="Martin F."/>
            <person name="Silar P."/>
            <person name="Natvig D."/>
            <person name="Lalanne C."/>
            <person name="Gautier V."/>
            <person name="Ament-Velasquez S.L."/>
            <person name="Kruys A."/>
            <person name="Hutchinson M.I."/>
            <person name="Powell A.J."/>
            <person name="Barry K."/>
            <person name="Miller A.N."/>
            <person name="Grigoriev I.V."/>
            <person name="Debuchy R."/>
            <person name="Gladieux P."/>
            <person name="Thoren M.H."/>
            <person name="Johannesson H."/>
        </authorList>
    </citation>
    <scope>NUCLEOTIDE SEQUENCE</scope>
    <source>
        <strain evidence="11">SMH4131-1</strain>
    </source>
</reference>
<feature type="signal peptide" evidence="10">
    <location>
        <begin position="1"/>
        <end position="24"/>
    </location>
</feature>
<proteinExistence type="inferred from homology"/>
<keyword evidence="12" id="KW-1185">Reference proteome</keyword>
<evidence type="ECO:0000256" key="8">
    <source>
        <dbReference type="ARBA" id="ARBA00023326"/>
    </source>
</evidence>
<dbReference type="Pfam" id="PF00840">
    <property type="entry name" value="Glyco_hydro_7"/>
    <property type="match status" value="1"/>
</dbReference>
<dbReference type="InterPro" id="IPR037019">
    <property type="entry name" value="Glyco_hydro_7_sf"/>
</dbReference>
<sequence length="438" mass="46907">MAGFKSATAALLAASSLLSSLAVGQQIGTAVPEVHPRLITQRCTLAKGCRPARNSIVVDAFSRSLHKVGDVNTTCTIGDALCKDAASCGKNCALEGMDYANKGVVTKGDALTLNQWLLGTDGKYKTVTPRTYLLDEGGKNYENLQLLNAELTFDVDVSTMVCGMNGALYFSEMEMDGGRNSSLNPAGAEYGTGYCDAQCPTLDFINGQANIGNKYGACCNEMDIFEANALAQSLTPHPCNATRVYKCSGADECGQPVGVCDKWGCSYNPYQHGQHDYYGRNLTVDTNRKFTVVTQFLTDTGTATGSLNEIRRLYIQDGKLIKNVAITPTAGLTVDSITNDYCKATASFSEQRGGLKRMGEAIGRGMVLIFSIWADDGGFMNWLDSGNSGPCNATEGNPALIVKEHPEAAVTFSNIKWGEIGSTYHTAVKCKKSLRAIH</sequence>
<keyword evidence="7 9" id="KW-0326">Glycosidase</keyword>
<reference evidence="11" key="1">
    <citation type="journal article" date="2023" name="Mol. Phylogenet. Evol.">
        <title>Genome-scale phylogeny and comparative genomics of the fungal order Sordariales.</title>
        <authorList>
            <person name="Hensen N."/>
            <person name="Bonometti L."/>
            <person name="Westerberg I."/>
            <person name="Brannstrom I.O."/>
            <person name="Guillou S."/>
            <person name="Cros-Aarteil S."/>
            <person name="Calhoun S."/>
            <person name="Haridas S."/>
            <person name="Kuo A."/>
            <person name="Mondo S."/>
            <person name="Pangilinan J."/>
            <person name="Riley R."/>
            <person name="LaButti K."/>
            <person name="Andreopoulos B."/>
            <person name="Lipzen A."/>
            <person name="Chen C."/>
            <person name="Yan M."/>
            <person name="Daum C."/>
            <person name="Ng V."/>
            <person name="Clum A."/>
            <person name="Steindorff A."/>
            <person name="Ohm R.A."/>
            <person name="Martin F."/>
            <person name="Silar P."/>
            <person name="Natvig D.O."/>
            <person name="Lalanne C."/>
            <person name="Gautier V."/>
            <person name="Ament-Velasquez S.L."/>
            <person name="Kruys A."/>
            <person name="Hutchinson M.I."/>
            <person name="Powell A.J."/>
            <person name="Barry K."/>
            <person name="Miller A.N."/>
            <person name="Grigoriev I.V."/>
            <person name="Debuchy R."/>
            <person name="Gladieux P."/>
            <person name="Hiltunen Thoren M."/>
            <person name="Johannesson H."/>
        </authorList>
    </citation>
    <scope>NUCLEOTIDE SEQUENCE</scope>
    <source>
        <strain evidence="11">SMH4131-1</strain>
    </source>
</reference>
<keyword evidence="8 9" id="KW-0624">Polysaccharide degradation</keyword>
<name>A0AAE0M6M9_9PEZI</name>
<evidence type="ECO:0000256" key="9">
    <source>
        <dbReference type="RuleBase" id="RU361164"/>
    </source>
</evidence>
<comment type="catalytic activity">
    <reaction evidence="1">
        <text>Endohydrolysis of (1-&gt;4)-beta-D-glucosidic linkages in cellulose, lichenin and cereal beta-D-glucans.</text>
        <dbReference type="EC" id="3.2.1.4"/>
    </reaction>
</comment>
<keyword evidence="3 9" id="KW-0378">Hydrolase</keyword>
<evidence type="ECO:0000256" key="3">
    <source>
        <dbReference type="ARBA" id="ARBA00022801"/>
    </source>
</evidence>
<dbReference type="InterPro" id="IPR013320">
    <property type="entry name" value="ConA-like_dom_sf"/>
</dbReference>
<evidence type="ECO:0000256" key="2">
    <source>
        <dbReference type="ARBA" id="ARBA00006044"/>
    </source>
</evidence>
<accession>A0AAE0M6M9</accession>
<feature type="chain" id="PRO_5042183657" description="Glucanase" evidence="10">
    <location>
        <begin position="25"/>
        <end position="438"/>
    </location>
</feature>
<evidence type="ECO:0000256" key="4">
    <source>
        <dbReference type="ARBA" id="ARBA00023001"/>
    </source>
</evidence>
<dbReference type="Gene3D" id="2.70.100.10">
    <property type="entry name" value="Glycoside hydrolase, family 7, domain"/>
    <property type="match status" value="1"/>
</dbReference>
<evidence type="ECO:0000256" key="5">
    <source>
        <dbReference type="ARBA" id="ARBA00023180"/>
    </source>
</evidence>
<keyword evidence="4 9" id="KW-0136">Cellulose degradation</keyword>
<evidence type="ECO:0000256" key="6">
    <source>
        <dbReference type="ARBA" id="ARBA00023277"/>
    </source>
</evidence>
<gene>
    <name evidence="11" type="ORF">B0T19DRAFT_273657</name>
</gene>
<organism evidence="11 12">
    <name type="scientific">Cercophora scortea</name>
    <dbReference type="NCBI Taxonomy" id="314031"/>
    <lineage>
        <taxon>Eukaryota</taxon>
        <taxon>Fungi</taxon>
        <taxon>Dikarya</taxon>
        <taxon>Ascomycota</taxon>
        <taxon>Pezizomycotina</taxon>
        <taxon>Sordariomycetes</taxon>
        <taxon>Sordariomycetidae</taxon>
        <taxon>Sordariales</taxon>
        <taxon>Lasiosphaeriaceae</taxon>
        <taxon>Cercophora</taxon>
    </lineage>
</organism>
<keyword evidence="10" id="KW-0732">Signal</keyword>
<dbReference type="InterPro" id="IPR001722">
    <property type="entry name" value="Glyco_hydro_7"/>
</dbReference>
<dbReference type="EC" id="3.2.1.-" evidence="9"/>
<dbReference type="PRINTS" id="PR00734">
    <property type="entry name" value="GLHYDRLASE7"/>
</dbReference>
<dbReference type="Proteomes" id="UP001286456">
    <property type="component" value="Unassembled WGS sequence"/>
</dbReference>
<dbReference type="PANTHER" id="PTHR33753">
    <property type="entry name" value="1,4-BETA-D-GLUCAN CELLOBIOHYDROLASE B"/>
    <property type="match status" value="1"/>
</dbReference>
<evidence type="ECO:0000256" key="10">
    <source>
        <dbReference type="SAM" id="SignalP"/>
    </source>
</evidence>
<dbReference type="PANTHER" id="PTHR33753:SF1">
    <property type="entry name" value="ENDO-BETA-1,4-GLUCANASE CELB"/>
    <property type="match status" value="1"/>
</dbReference>
<keyword evidence="6" id="KW-0119">Carbohydrate metabolism</keyword>
<evidence type="ECO:0000313" key="12">
    <source>
        <dbReference type="Proteomes" id="UP001286456"/>
    </source>
</evidence>
<dbReference type="SUPFAM" id="SSF49899">
    <property type="entry name" value="Concanavalin A-like lectins/glucanases"/>
    <property type="match status" value="1"/>
</dbReference>
<evidence type="ECO:0000256" key="7">
    <source>
        <dbReference type="ARBA" id="ARBA00023295"/>
    </source>
</evidence>
<dbReference type="EMBL" id="JAUEPO010000006">
    <property type="protein sequence ID" value="KAK3319864.1"/>
    <property type="molecule type" value="Genomic_DNA"/>
</dbReference>
<dbReference type="AlphaFoldDB" id="A0AAE0M6M9"/>
<keyword evidence="5" id="KW-0325">Glycoprotein</keyword>